<dbReference type="EMBL" id="CP147247">
    <property type="protein sequence ID" value="WYJ90764.1"/>
    <property type="molecule type" value="Genomic_DNA"/>
</dbReference>
<proteinExistence type="predicted"/>
<sequence>MLIFFEIDQKKTKRNVKKLLGMYPHFFRRAQTSLKLKVTSNYYITFETASGQELSATFPECTDAELELQKIVKGIDKLDLFERQLVYDKFIDRKKTNVALCMNYHISESTFYRKMDKALLHFAESYDCGRLLAIKYKGYQQNLESYL</sequence>
<accession>A0A242K8Q0</accession>
<gene>
    <name evidence="1" type="ORF">A5888_001296</name>
    <name evidence="2" type="ORF">A5888_002532</name>
</gene>
<keyword evidence="3" id="KW-1185">Reference proteome</keyword>
<name>A0A242K8Q0_9ENTE</name>
<reference evidence="2" key="2">
    <citation type="submission" date="2017-05" db="EMBL/GenBank/DDBJ databases">
        <authorList>
            <consortium name="The Broad Institute Genomics Platform"/>
            <consortium name="The Broad Institute Genomic Center for Infectious Diseases"/>
            <person name="Earl A."/>
            <person name="Manson A."/>
            <person name="Schwartman J."/>
            <person name="Gilmore M."/>
            <person name="Abouelleil A."/>
            <person name="Cao P."/>
            <person name="Chapman S."/>
            <person name="Cusick C."/>
            <person name="Shea T."/>
            <person name="Young S."/>
            <person name="Neafsey D."/>
            <person name="Nusbaum C."/>
            <person name="Birren B."/>
        </authorList>
    </citation>
    <scope>NUCLEOTIDE SEQUENCE</scope>
    <source>
        <strain evidence="2">9E7_DIV0242</strain>
    </source>
</reference>
<organism evidence="1">
    <name type="scientific">Candidatus Enterococcus clewellii</name>
    <dbReference type="NCBI Taxonomy" id="1834193"/>
    <lineage>
        <taxon>Bacteria</taxon>
        <taxon>Bacillati</taxon>
        <taxon>Bacillota</taxon>
        <taxon>Bacilli</taxon>
        <taxon>Lactobacillales</taxon>
        <taxon>Enterococcaceae</taxon>
        <taxon>Enterococcus</taxon>
    </lineage>
</organism>
<evidence type="ECO:0000313" key="3">
    <source>
        <dbReference type="Proteomes" id="UP000195141"/>
    </source>
</evidence>
<dbReference type="Proteomes" id="UP000195141">
    <property type="component" value="Chromosome"/>
</dbReference>
<dbReference type="InterPro" id="IPR006524">
    <property type="entry name" value="ArpU-like"/>
</dbReference>
<evidence type="ECO:0000313" key="1">
    <source>
        <dbReference type="EMBL" id="OTP17158.1"/>
    </source>
</evidence>
<dbReference type="OrthoDB" id="2227133at2"/>
<dbReference type="NCBIfam" id="TIGR01637">
    <property type="entry name" value="phage_arpU"/>
    <property type="match status" value="1"/>
</dbReference>
<dbReference type="RefSeq" id="WP_086348421.1">
    <property type="nucleotide sequence ID" value="NZ_CP147247.1"/>
</dbReference>
<dbReference type="EMBL" id="NGMM01000002">
    <property type="protein sequence ID" value="OTP17158.1"/>
    <property type="molecule type" value="Genomic_DNA"/>
</dbReference>
<evidence type="ECO:0000313" key="2">
    <source>
        <dbReference type="EMBL" id="WYJ90764.1"/>
    </source>
</evidence>
<protein>
    <submittedName>
        <fullName evidence="1">Uncharacterized protein</fullName>
    </submittedName>
</protein>
<reference evidence="2" key="3">
    <citation type="submission" date="2024-03" db="EMBL/GenBank/DDBJ databases">
        <title>The Genome Sequence of Enterococcus sp. DIV0242b.</title>
        <authorList>
            <consortium name="The Broad Institute Genomics Platform"/>
            <consortium name="The Broad Institute Microbial Omics Core"/>
            <consortium name="The Broad Institute Genomic Center for Infectious Diseases"/>
            <person name="Earl A."/>
            <person name="Manson A."/>
            <person name="Gilmore M."/>
            <person name="Schwartman J."/>
            <person name="Shea T."/>
            <person name="Abouelleil A."/>
            <person name="Cao P."/>
            <person name="Chapman S."/>
            <person name="Cusick C."/>
            <person name="Young S."/>
            <person name="Neafsey D."/>
            <person name="Nusbaum C."/>
            <person name="Birren B."/>
        </authorList>
    </citation>
    <scope>NUCLEOTIDE SEQUENCE</scope>
    <source>
        <strain evidence="2">9E7_DIV0242</strain>
    </source>
</reference>
<dbReference type="AlphaFoldDB" id="A0A242K8Q0"/>
<reference evidence="1" key="1">
    <citation type="submission" date="2017-05" db="EMBL/GenBank/DDBJ databases">
        <title>The Genome Sequence of Enterococcus sp. 9E7_DIV0242.</title>
        <authorList>
            <consortium name="The Broad Institute Genomics Platform"/>
            <consortium name="The Broad Institute Genomic Center for Infectious Diseases"/>
            <person name="Earl A."/>
            <person name="Manson A."/>
            <person name="Schwartman J."/>
            <person name="Gilmore M."/>
            <person name="Abouelleil A."/>
            <person name="Cao P."/>
            <person name="Chapman S."/>
            <person name="Cusick C."/>
            <person name="Shea T."/>
            <person name="Young S."/>
            <person name="Neafsey D."/>
            <person name="Nusbaum C."/>
            <person name="Birren B."/>
        </authorList>
    </citation>
    <scope>NUCLEOTIDE SEQUENCE [LARGE SCALE GENOMIC DNA]</scope>
    <source>
        <strain evidence="1">9E7_DIV0242</strain>
    </source>
</reference>